<dbReference type="AlphaFoldDB" id="A0A7C9TME2"/>
<evidence type="ECO:0000313" key="4">
    <source>
        <dbReference type="Proteomes" id="UP000484255"/>
    </source>
</evidence>
<dbReference type="EMBL" id="JAAGOH010000055">
    <property type="protein sequence ID" value="NDY93961.1"/>
    <property type="molecule type" value="Genomic_DNA"/>
</dbReference>
<dbReference type="InterPro" id="IPR028994">
    <property type="entry name" value="Integrin_alpha_N"/>
</dbReference>
<dbReference type="SUPFAM" id="SSF69318">
    <property type="entry name" value="Integrin alpha N-terminal domain"/>
    <property type="match status" value="1"/>
</dbReference>
<dbReference type="Gene3D" id="2.40.360.20">
    <property type="match status" value="1"/>
</dbReference>
<dbReference type="Gene3D" id="2.60.40.3710">
    <property type="match status" value="1"/>
</dbReference>
<dbReference type="Pfam" id="PF13205">
    <property type="entry name" value="Big_5"/>
    <property type="match status" value="1"/>
</dbReference>
<dbReference type="InterPro" id="IPR013517">
    <property type="entry name" value="FG-GAP"/>
</dbReference>
<dbReference type="RefSeq" id="WP_163459985.1">
    <property type="nucleotide sequence ID" value="NZ_JAAGOH010000055.1"/>
</dbReference>
<gene>
    <name evidence="3" type="ORF">G3A44_22470</name>
</gene>
<comment type="caution">
    <text evidence="3">The sequence shown here is derived from an EMBL/GenBank/DDBJ whole genome shotgun (WGS) entry which is preliminary data.</text>
</comment>
<dbReference type="PANTHER" id="PTHR44103">
    <property type="entry name" value="PROPROTEIN CONVERTASE P"/>
    <property type="match status" value="1"/>
</dbReference>
<dbReference type="Gene3D" id="2.40.128.340">
    <property type="match status" value="1"/>
</dbReference>
<evidence type="ECO:0000256" key="1">
    <source>
        <dbReference type="ARBA" id="ARBA00022729"/>
    </source>
</evidence>
<dbReference type="Gene3D" id="2.60.40.1220">
    <property type="match status" value="1"/>
</dbReference>
<evidence type="ECO:0000313" key="3">
    <source>
        <dbReference type="EMBL" id="NDY93961.1"/>
    </source>
</evidence>
<protein>
    <recommendedName>
        <fullName evidence="2">SbsA Ig-like domain-containing protein</fullName>
    </recommendedName>
</protein>
<organism evidence="3 4">
    <name type="scientific">Ideonella livida</name>
    <dbReference type="NCBI Taxonomy" id="2707176"/>
    <lineage>
        <taxon>Bacteria</taxon>
        <taxon>Pseudomonadati</taxon>
        <taxon>Pseudomonadota</taxon>
        <taxon>Betaproteobacteria</taxon>
        <taxon>Burkholderiales</taxon>
        <taxon>Sphaerotilaceae</taxon>
        <taxon>Ideonella</taxon>
    </lineage>
</organism>
<dbReference type="InterPro" id="IPR014755">
    <property type="entry name" value="Cu-Rt/internalin_Ig-like"/>
</dbReference>
<proteinExistence type="predicted"/>
<keyword evidence="4" id="KW-1185">Reference proteome</keyword>
<feature type="domain" description="SbsA Ig-like" evidence="2">
    <location>
        <begin position="299"/>
        <end position="408"/>
    </location>
</feature>
<dbReference type="InterPro" id="IPR032812">
    <property type="entry name" value="SbsA_Ig"/>
</dbReference>
<dbReference type="Pfam" id="PF13517">
    <property type="entry name" value="FG-GAP_3"/>
    <property type="match status" value="2"/>
</dbReference>
<reference evidence="3 4" key="1">
    <citation type="submission" date="2020-02" db="EMBL/GenBank/DDBJ databases">
        <title>Ideonella bacterium strain TBM-1.</title>
        <authorList>
            <person name="Chen W.-M."/>
        </authorList>
    </citation>
    <scope>NUCLEOTIDE SEQUENCE [LARGE SCALE GENOMIC DNA]</scope>
    <source>
        <strain evidence="3 4">TBM-1</strain>
    </source>
</reference>
<keyword evidence="1" id="KW-0732">Signal</keyword>
<dbReference type="Proteomes" id="UP000484255">
    <property type="component" value="Unassembled WGS sequence"/>
</dbReference>
<evidence type="ECO:0000259" key="2">
    <source>
        <dbReference type="Pfam" id="PF13205"/>
    </source>
</evidence>
<accession>A0A7C9TME2</accession>
<name>A0A7C9TME2_9BURK</name>
<dbReference type="PANTHER" id="PTHR44103:SF1">
    <property type="entry name" value="PROPROTEIN CONVERTASE P"/>
    <property type="match status" value="1"/>
</dbReference>
<sequence length="819" mass="85677">MWADYLPLGLDNRWVYQAGDDVQVVTVLSSTTMGSTTQAVTRVHALQAAWSGNQDVQLDATGVSASEEEDGDLVLQGRNGWTVGQEQTLASGTDSSADWDDDAVPDKVSFQSKLLVLASEAVATPAGDFAETLHVRRTRVWDVDSSVVKRTVRTTVVTEEWYAKGVGMLKDTETITLDGTAEPTSTRLLQGYRVGGVAKLVVPTVASVTPANGWVTAQVPLQITFDQEMDRTVLPSHLVRVTAGGKALAGSLSWLSGKVLQWAPDAEWPTGTQTAVLAAQAVNWVGVASAGATWTFTQDAVPPTFTSSHVSYGAVDVPTDQVLAWVFSEPVQVNASALSFKRTVGGVSQEVPFTLRVEGATVYITPTSALDRLTAYRLTTVGSGDGIRDLAGNALALGSRWPGDSFTTEGAFFRSPQTVSGLTPESTFPFMRTVTVAGESRASLLYGGGISSRIYLHRQLAEGGLRAAPTSFTAAGGCDVSDAVLMDVDGDGLQDLLAVACNAQLQWFKGDATGSFGPAQVLTADLTGLSNVKSVEVIHLAGQARASILVDGRTLLVAPTSGASFTERRTLVADGYVGQTRVADVNGDGREDIVLRLYTTATSEYAIVVLRQDGVGAFSQETLRFPGYVWFGMAVGDLNSDGLADIGVYGQTAAGGFSRGVMYAGSASTMGAVVPLQFPAGTTPPTGSAAMAMADVDGDGRTDLVALLADPSRTYTFLQQADGTLGVGQADTGSTDAAGYTAFPVALADFTGDGRPDLVVYDKILVNRSTTVAASARQARAVATRLLASRGTAGVLRSTALVQTQRAAAPSGVIPRRAH</sequence>
<dbReference type="Gene3D" id="2.130.10.130">
    <property type="entry name" value="Integrin alpha, N-terminal"/>
    <property type="match status" value="1"/>
</dbReference>